<accession>A0AB33CE36</accession>
<sequence length="82" mass="9018">MRTSTHAVDAQADTDAANNDLLATARRCLQACAAADHSHAKALKRRGMSKGPKRYPKRSNRIELTGLRAEAASRDFVRELRA</sequence>
<reference evidence="1 2" key="1">
    <citation type="submission" date="2017-06" db="EMBL/GenBank/DDBJ databases">
        <title>First complete genome sequences of Xanthomonas citri pv. vignicola strains CFBP 7111, CFBP 7112 and CFBP 7113 using long-read technology.</title>
        <authorList>
            <person name="Ruh M."/>
            <person name="Briand M."/>
            <person name="Bonneau S."/>
            <person name="Jacques M.A."/>
            <person name="Chen N.W.G."/>
        </authorList>
    </citation>
    <scope>NUCLEOTIDE SEQUENCE [LARGE SCALE GENOMIC DNA]</scope>
    <source>
        <strain evidence="1 2">CFBP7111</strain>
    </source>
</reference>
<name>A0AB33CE36_XANCI</name>
<dbReference type="EMBL" id="CP022263">
    <property type="protein sequence ID" value="ASK90510.1"/>
    <property type="molecule type" value="Genomic_DNA"/>
</dbReference>
<protein>
    <submittedName>
        <fullName evidence="1">Uncharacterized protein</fullName>
    </submittedName>
</protein>
<dbReference type="AlphaFoldDB" id="A0AB33CE36"/>
<evidence type="ECO:0000313" key="2">
    <source>
        <dbReference type="Proteomes" id="UP000198357"/>
    </source>
</evidence>
<gene>
    <name evidence="1" type="ORF">XcvCFBP7111P_02425</name>
</gene>
<organism evidence="1 2">
    <name type="scientific">Xanthomonas citri pv. vignicola</name>
    <dbReference type="NCBI Taxonomy" id="473426"/>
    <lineage>
        <taxon>Bacteria</taxon>
        <taxon>Pseudomonadati</taxon>
        <taxon>Pseudomonadota</taxon>
        <taxon>Gammaproteobacteria</taxon>
        <taxon>Lysobacterales</taxon>
        <taxon>Lysobacteraceae</taxon>
        <taxon>Xanthomonas</taxon>
    </lineage>
</organism>
<proteinExistence type="predicted"/>
<dbReference type="Proteomes" id="UP000198357">
    <property type="component" value="Chromosome"/>
</dbReference>
<dbReference type="RefSeq" id="WP_089111461.1">
    <property type="nucleotide sequence ID" value="NZ_CP022263.1"/>
</dbReference>
<evidence type="ECO:0000313" key="1">
    <source>
        <dbReference type="EMBL" id="ASK90510.1"/>
    </source>
</evidence>